<sequence length="574" mass="63150">MSNSILTEGVKESSSSSSSPSTNNHDENMSTTTTTKRPRQERLSPAAIAAANSSHLTGRRGDIRMHKAVAARMADPSISLYDALVIGGFDYPSDDSATTVDEDKVTLGQRKNQLSRRLRLAKRQKKHGEKKGSKTMDHGGDHDSCSTPPPKNPTICAHSKHEHNHQPSTPTLLAEQEAACSQQQQHHHHHHHHHDDGAAIIETTNTDATAIASLLESAQSVGLTLQQLAETIASNRTTLSSLVMARDQQSQCCDDKSSSISTTRQKQKKVALRLHQIESKALYDKCLVLADADLDDDYAPLSKQHLQFCFQAWQTEGKRLGGLMEKHHPDWIQQLHSDGNKVVATGNKRTRSTMTTNSFDHPHNKKKHHQGHHNHNHNHNKKPCHNQTGLHIHRLDGQCGHKPIIHHPKDGVPHIDFIVGDMVECYHGVDPIKRNKAPFTAAVPPSERVIKWQSKYTCGEMDCSGECPSTGTPGVVAGVDPHVVVVTNPPVPPPPIMGVQDTSTTVVIAPNDQYLANLQPPPPPPPPPAAPPALEPKSIPIAKIRENDPEWNFEPDESMDDLLNGLLMHNELVY</sequence>
<dbReference type="Proteomes" id="UP001295423">
    <property type="component" value="Unassembled WGS sequence"/>
</dbReference>
<comment type="caution">
    <text evidence="2">The sequence shown here is derived from an EMBL/GenBank/DDBJ whole genome shotgun (WGS) entry which is preliminary data.</text>
</comment>
<evidence type="ECO:0000313" key="3">
    <source>
        <dbReference type="Proteomes" id="UP001295423"/>
    </source>
</evidence>
<feature type="compositionally biased region" description="Basic residues" evidence="1">
    <location>
        <begin position="113"/>
        <end position="129"/>
    </location>
</feature>
<feature type="compositionally biased region" description="Basic and acidic residues" evidence="1">
    <location>
        <begin position="130"/>
        <end position="144"/>
    </location>
</feature>
<proteinExistence type="predicted"/>
<feature type="compositionally biased region" description="Pro residues" evidence="1">
    <location>
        <begin position="519"/>
        <end position="534"/>
    </location>
</feature>
<feature type="region of interest" description="Disordered" evidence="1">
    <location>
        <begin position="514"/>
        <end position="538"/>
    </location>
</feature>
<feature type="region of interest" description="Disordered" evidence="1">
    <location>
        <begin position="1"/>
        <end position="44"/>
    </location>
</feature>
<evidence type="ECO:0000256" key="1">
    <source>
        <dbReference type="SAM" id="MobiDB-lite"/>
    </source>
</evidence>
<protein>
    <submittedName>
        <fullName evidence="2">Uncharacterized protein</fullName>
    </submittedName>
</protein>
<organism evidence="2 3">
    <name type="scientific">Cylindrotheca closterium</name>
    <dbReference type="NCBI Taxonomy" id="2856"/>
    <lineage>
        <taxon>Eukaryota</taxon>
        <taxon>Sar</taxon>
        <taxon>Stramenopiles</taxon>
        <taxon>Ochrophyta</taxon>
        <taxon>Bacillariophyta</taxon>
        <taxon>Bacillariophyceae</taxon>
        <taxon>Bacillariophycidae</taxon>
        <taxon>Bacillariales</taxon>
        <taxon>Bacillariaceae</taxon>
        <taxon>Cylindrotheca</taxon>
    </lineage>
</organism>
<evidence type="ECO:0000313" key="2">
    <source>
        <dbReference type="EMBL" id="CAJ1947673.1"/>
    </source>
</evidence>
<feature type="compositionally biased region" description="Basic residues" evidence="1">
    <location>
        <begin position="363"/>
        <end position="380"/>
    </location>
</feature>
<dbReference type="AlphaFoldDB" id="A0AAD2FNV8"/>
<gene>
    <name evidence="2" type="ORF">CYCCA115_LOCUS11251</name>
</gene>
<accession>A0AAD2FNV8</accession>
<feature type="region of interest" description="Disordered" evidence="1">
    <location>
        <begin position="352"/>
        <end position="380"/>
    </location>
</feature>
<keyword evidence="3" id="KW-1185">Reference proteome</keyword>
<dbReference type="EMBL" id="CAKOGP040001736">
    <property type="protein sequence ID" value="CAJ1947673.1"/>
    <property type="molecule type" value="Genomic_DNA"/>
</dbReference>
<name>A0AAD2FNV8_9STRA</name>
<reference evidence="2" key="1">
    <citation type="submission" date="2023-08" db="EMBL/GenBank/DDBJ databases">
        <authorList>
            <person name="Audoor S."/>
            <person name="Bilcke G."/>
        </authorList>
    </citation>
    <scope>NUCLEOTIDE SEQUENCE</scope>
</reference>
<feature type="region of interest" description="Disordered" evidence="1">
    <location>
        <begin position="109"/>
        <end position="196"/>
    </location>
</feature>